<accession>A0ACB9ZZ56</accession>
<dbReference type="EMBL" id="CM044707">
    <property type="protein sequence ID" value="KAI5653270.1"/>
    <property type="molecule type" value="Genomic_DNA"/>
</dbReference>
<evidence type="ECO:0000313" key="1">
    <source>
        <dbReference type="EMBL" id="KAI5653270.1"/>
    </source>
</evidence>
<keyword evidence="2" id="KW-1185">Reference proteome</keyword>
<reference evidence="2" key="1">
    <citation type="journal article" date="2023" name="Nat. Plants">
        <title>Single-cell RNA sequencing provides a high-resolution roadmap for understanding the multicellular compartmentation of specialized metabolism.</title>
        <authorList>
            <person name="Sun S."/>
            <person name="Shen X."/>
            <person name="Li Y."/>
            <person name="Li Y."/>
            <person name="Wang S."/>
            <person name="Li R."/>
            <person name="Zhang H."/>
            <person name="Shen G."/>
            <person name="Guo B."/>
            <person name="Wei J."/>
            <person name="Xu J."/>
            <person name="St-Pierre B."/>
            <person name="Chen S."/>
            <person name="Sun C."/>
        </authorList>
    </citation>
    <scope>NUCLEOTIDE SEQUENCE [LARGE SCALE GENOMIC DNA]</scope>
</reference>
<organism evidence="1 2">
    <name type="scientific">Catharanthus roseus</name>
    <name type="common">Madagascar periwinkle</name>
    <name type="synonym">Vinca rosea</name>
    <dbReference type="NCBI Taxonomy" id="4058"/>
    <lineage>
        <taxon>Eukaryota</taxon>
        <taxon>Viridiplantae</taxon>
        <taxon>Streptophyta</taxon>
        <taxon>Embryophyta</taxon>
        <taxon>Tracheophyta</taxon>
        <taxon>Spermatophyta</taxon>
        <taxon>Magnoliopsida</taxon>
        <taxon>eudicotyledons</taxon>
        <taxon>Gunneridae</taxon>
        <taxon>Pentapetalae</taxon>
        <taxon>asterids</taxon>
        <taxon>lamiids</taxon>
        <taxon>Gentianales</taxon>
        <taxon>Apocynaceae</taxon>
        <taxon>Rauvolfioideae</taxon>
        <taxon>Vinceae</taxon>
        <taxon>Catharanthinae</taxon>
        <taxon>Catharanthus</taxon>
    </lineage>
</organism>
<sequence length="414" mass="47855">MLSNYSESICVDSMLLECLEEVTVVVETSIEDSLAGSVVSSEKGAFKLYNDHVFSFCDMNQRHYMRSQRRVTINNAGYLQELKDSGASLAVGLRVLKKQSMGNKHPITLMTDQFAAMVAAIGVVFPKYKASFVYMAYWEKFKEAYYGLRSKKDFVKQFNHVLKNTDTCLVLIFTVPSFYNLLDKFACHNDSWLNRLYYLREKWCPTFSKDFFSGGILSSQRNKATNHALSKTLSKTTKLCDFYRIFDEVVSEWRSNANMEDFRYKEGLFEEQFMKFPKYYQELVMFNEVGILYFHCLRIFNILYVQAIPDKYILKRWTNDIDLILGSSSVGDLGKVSKIDIASSSAWRREILRKFSDLISTSELNINARECIEKEFRMLKDKIASEVGHYYVDDSDNEVGSSKIKDSVGRHAKA</sequence>
<protein>
    <submittedName>
        <fullName evidence="1">Uncharacterized protein</fullName>
    </submittedName>
</protein>
<dbReference type="Proteomes" id="UP001060085">
    <property type="component" value="Linkage Group LG07"/>
</dbReference>
<proteinExistence type="predicted"/>
<gene>
    <name evidence="1" type="ORF">M9H77_30457</name>
</gene>
<evidence type="ECO:0000313" key="2">
    <source>
        <dbReference type="Proteomes" id="UP001060085"/>
    </source>
</evidence>
<name>A0ACB9ZZ56_CATRO</name>
<comment type="caution">
    <text evidence="1">The sequence shown here is derived from an EMBL/GenBank/DDBJ whole genome shotgun (WGS) entry which is preliminary data.</text>
</comment>